<dbReference type="InterPro" id="IPR009288">
    <property type="entry name" value="AIG2-like_dom"/>
</dbReference>
<name>A0ABT1H5C5_9NOCA</name>
<gene>
    <name evidence="2" type="ORF">LX12_003550</name>
</gene>
<dbReference type="EMBL" id="JAMTCG010000006">
    <property type="protein sequence ID" value="MCP2162346.1"/>
    <property type="molecule type" value="Genomic_DNA"/>
</dbReference>
<proteinExistence type="predicted"/>
<sequence>MVTCQLFAYGELRRPAVQAAVFGRALTGTPDCVVGYELLEVTVTDQVVIERSGTHTHLSAVLGGAGSRIDGFVYDVTDADLADSDAFRPDEYSRVAVPLESGVTAWTYAFNPTPTSTSADPVLTSPTDPGLDDHRHRLRNAIVNCALGVRNIGWSADSHGHSRHFIAAVALVLDDTDLQNDLNVTRRSILTAWSVTLWGTRRGRQDQTDELILTRAWFERCSASVADSVSPSNTQ</sequence>
<accession>A0ABT1H5C5</accession>
<dbReference type="CDD" id="cd06661">
    <property type="entry name" value="GGCT_like"/>
    <property type="match status" value="1"/>
</dbReference>
<dbReference type="Gene3D" id="3.10.490.10">
    <property type="entry name" value="Gamma-glutamyl cyclotransferase-like"/>
    <property type="match status" value="1"/>
</dbReference>
<feature type="domain" description="Gamma-glutamylcyclotransferase AIG2-like" evidence="1">
    <location>
        <begin position="6"/>
        <end position="113"/>
    </location>
</feature>
<evidence type="ECO:0000313" key="3">
    <source>
        <dbReference type="Proteomes" id="UP001205740"/>
    </source>
</evidence>
<reference evidence="2 3" key="1">
    <citation type="submission" date="2022-06" db="EMBL/GenBank/DDBJ databases">
        <title>Genomic Encyclopedia of Archaeal and Bacterial Type Strains, Phase II (KMG-II): from individual species to whole genera.</title>
        <authorList>
            <person name="Goeker M."/>
        </authorList>
    </citation>
    <scope>NUCLEOTIDE SEQUENCE [LARGE SCALE GENOMIC DNA]</scope>
    <source>
        <strain evidence="2 3">DSM 45037</strain>
    </source>
</reference>
<organism evidence="2 3">
    <name type="scientific">Williamsia serinedens</name>
    <dbReference type="NCBI Taxonomy" id="391736"/>
    <lineage>
        <taxon>Bacteria</taxon>
        <taxon>Bacillati</taxon>
        <taxon>Actinomycetota</taxon>
        <taxon>Actinomycetes</taxon>
        <taxon>Mycobacteriales</taxon>
        <taxon>Nocardiaceae</taxon>
        <taxon>Williamsia</taxon>
    </lineage>
</organism>
<dbReference type="InterPro" id="IPR036568">
    <property type="entry name" value="GGCT-like_sf"/>
</dbReference>
<dbReference type="Pfam" id="PF06094">
    <property type="entry name" value="GGACT"/>
    <property type="match status" value="1"/>
</dbReference>
<dbReference type="InterPro" id="IPR013024">
    <property type="entry name" value="GGCT-like"/>
</dbReference>
<keyword evidence="3" id="KW-1185">Reference proteome</keyword>
<comment type="caution">
    <text evidence="2">The sequence shown here is derived from an EMBL/GenBank/DDBJ whole genome shotgun (WGS) entry which is preliminary data.</text>
</comment>
<evidence type="ECO:0000259" key="1">
    <source>
        <dbReference type="Pfam" id="PF06094"/>
    </source>
</evidence>
<protein>
    <submittedName>
        <fullName evidence="2">Gamma-glutamyl cyclotransferase, AIG2-like</fullName>
    </submittedName>
</protein>
<dbReference type="SUPFAM" id="SSF110857">
    <property type="entry name" value="Gamma-glutamyl cyclotransferase-like"/>
    <property type="match status" value="1"/>
</dbReference>
<dbReference type="Proteomes" id="UP001205740">
    <property type="component" value="Unassembled WGS sequence"/>
</dbReference>
<evidence type="ECO:0000313" key="2">
    <source>
        <dbReference type="EMBL" id="MCP2162346.1"/>
    </source>
</evidence>